<dbReference type="Gene3D" id="6.10.140.620">
    <property type="match status" value="1"/>
</dbReference>
<keyword evidence="9 17" id="KW-0547">Nucleotide-binding</keyword>
<keyword evidence="13" id="KW-0112">Calmodulin-binding</keyword>
<comment type="catalytic activity">
    <reaction evidence="14">
        <text>L-threonyl-[protein] + ATP = O-phospho-L-threonyl-[protein] + ADP + H(+)</text>
        <dbReference type="Rhea" id="RHEA:46608"/>
        <dbReference type="Rhea" id="RHEA-COMP:11060"/>
        <dbReference type="Rhea" id="RHEA-COMP:11605"/>
        <dbReference type="ChEBI" id="CHEBI:15378"/>
        <dbReference type="ChEBI" id="CHEBI:30013"/>
        <dbReference type="ChEBI" id="CHEBI:30616"/>
        <dbReference type="ChEBI" id="CHEBI:61977"/>
        <dbReference type="ChEBI" id="CHEBI:456216"/>
        <dbReference type="EC" id="2.7.11.17"/>
    </reaction>
</comment>
<proteinExistence type="inferred from homology"/>
<dbReference type="PROSITE" id="PS50222">
    <property type="entry name" value="EF_HAND_2"/>
    <property type="match status" value="3"/>
</dbReference>
<evidence type="ECO:0000256" key="1">
    <source>
        <dbReference type="ARBA" id="ARBA00005354"/>
    </source>
</evidence>
<evidence type="ECO:0000256" key="17">
    <source>
        <dbReference type="PROSITE-ProRule" id="PRU10141"/>
    </source>
</evidence>
<reference evidence="20" key="2">
    <citation type="submission" date="2018-05" db="EMBL/GenBank/DDBJ databases">
        <title>OpunRS2 (Oryza punctata Reference Sequence Version 2).</title>
        <authorList>
            <person name="Zhang J."/>
            <person name="Kudrna D."/>
            <person name="Lee S."/>
            <person name="Talag J."/>
            <person name="Welchert J."/>
            <person name="Wing R.A."/>
        </authorList>
    </citation>
    <scope>NUCLEOTIDE SEQUENCE [LARGE SCALE GENOMIC DNA]</scope>
</reference>
<sequence>MIRSSGEGALLCTPNCSFQFVLCCSPNSLSPNSCRQLKFIMSKTESRRLSDDYEVADVLGRGGFSIVRRGLSKSEEKTQVAIKTLRRLGPAMAGMKQGTKPVPSSGLPMWKQVSISDALLTNEILVMRRIVESVAPHPNVISLHDVYEDVHGVHLVLELCSGGELFDRIVGRDRYSEFDAACVVRQIASGLEALHKASIVHRDLKPENCLFSDKDEKSTLKIMDFGLSSVEDLSDPIVALFGSIDYVSPEALSRQEVSAASDMWSVGVIMYILLSGCPPFHAATNREKQQRILQDHTWKTISSSAKDLISRLLSVQPYKRPTASDLLSHPWVIGDCAKQDLMDAEVVSKLQKFNARRKLRAAAIASVLSCKVALRTKRLRNLLGTHDLTSEELDNLRLHFGRICADGENATLSEFEQVLRAMKMDSLIPLAPRVFDLFDNNRDGTIDMREILCGFSSLRNSRGDDALRLCFQMYDADRSGCISKEELASMLRALPEECLPGDITEPGKLDEVFDQMDADNDGKVTFDEFKAAMHKDSALQDVLLSSLRPPGAQ</sequence>
<evidence type="ECO:0000256" key="12">
    <source>
        <dbReference type="ARBA" id="ARBA00022840"/>
    </source>
</evidence>
<evidence type="ECO:0000256" key="10">
    <source>
        <dbReference type="ARBA" id="ARBA00022777"/>
    </source>
</evidence>
<evidence type="ECO:0000256" key="4">
    <source>
        <dbReference type="ARBA" id="ARBA00022527"/>
    </source>
</evidence>
<evidence type="ECO:0000256" key="7">
    <source>
        <dbReference type="ARBA" id="ARBA00022723"/>
    </source>
</evidence>
<evidence type="ECO:0000256" key="3">
    <source>
        <dbReference type="ARBA" id="ARBA00022458"/>
    </source>
</evidence>
<evidence type="ECO:0000259" key="19">
    <source>
        <dbReference type="PROSITE" id="PS50222"/>
    </source>
</evidence>
<keyword evidence="21" id="KW-1185">Reference proteome</keyword>
<evidence type="ECO:0000313" key="20">
    <source>
        <dbReference type="EnsemblPlants" id="OPUNC05G18730.1"/>
    </source>
</evidence>
<evidence type="ECO:0000256" key="14">
    <source>
        <dbReference type="ARBA" id="ARBA00047307"/>
    </source>
</evidence>
<dbReference type="GO" id="GO:0005524">
    <property type="term" value="F:ATP binding"/>
    <property type="evidence" value="ECO:0007669"/>
    <property type="project" value="UniProtKB-UniRule"/>
</dbReference>
<dbReference type="GO" id="GO:0004683">
    <property type="term" value="F:calcium/calmodulin-dependent protein kinase activity"/>
    <property type="evidence" value="ECO:0007669"/>
    <property type="project" value="UniProtKB-EC"/>
</dbReference>
<feature type="domain" description="Protein kinase" evidence="18">
    <location>
        <begin position="53"/>
        <end position="332"/>
    </location>
</feature>
<dbReference type="Pfam" id="PF13499">
    <property type="entry name" value="EF-hand_7"/>
    <property type="match status" value="1"/>
</dbReference>
<dbReference type="InterPro" id="IPR002048">
    <property type="entry name" value="EF_hand_dom"/>
</dbReference>
<dbReference type="InterPro" id="IPR000719">
    <property type="entry name" value="Prot_kinase_dom"/>
</dbReference>
<dbReference type="Gene3D" id="3.30.200.20">
    <property type="entry name" value="Phosphorylase Kinase, domain 1"/>
    <property type="match status" value="1"/>
</dbReference>
<dbReference type="PROSITE" id="PS00018">
    <property type="entry name" value="EF_HAND_1"/>
    <property type="match status" value="3"/>
</dbReference>
<evidence type="ECO:0000256" key="11">
    <source>
        <dbReference type="ARBA" id="ARBA00022837"/>
    </source>
</evidence>
<name>A0A0E0L437_ORYPU</name>
<dbReference type="FunFam" id="1.10.510.10:FF:000610">
    <property type="entry name" value="Calcium and calcium/calmodulin-dependent serine/threonine-protein kinase"/>
    <property type="match status" value="1"/>
</dbReference>
<dbReference type="PROSITE" id="PS00107">
    <property type="entry name" value="PROTEIN_KINASE_ATP"/>
    <property type="match status" value="1"/>
</dbReference>
<evidence type="ECO:0000256" key="6">
    <source>
        <dbReference type="ARBA" id="ARBA00022679"/>
    </source>
</evidence>
<reference evidence="20" key="1">
    <citation type="submission" date="2015-04" db="UniProtKB">
        <authorList>
            <consortium name="EnsemblPlants"/>
        </authorList>
    </citation>
    <scope>IDENTIFICATION</scope>
</reference>
<evidence type="ECO:0000256" key="15">
    <source>
        <dbReference type="ARBA" id="ARBA00047430"/>
    </source>
</evidence>
<keyword evidence="10" id="KW-0418">Kinase</keyword>
<feature type="domain" description="EF-hand" evidence="19">
    <location>
        <begin position="462"/>
        <end position="497"/>
    </location>
</feature>
<protein>
    <recommendedName>
        <fullName evidence="16">Calcium and calcium/calmodulin-dependent serine/threonine-protein kinase</fullName>
        <ecNumber evidence="2">2.7.11.17</ecNumber>
    </recommendedName>
</protein>
<dbReference type="InterPro" id="IPR050205">
    <property type="entry name" value="CDPK_Ser/Thr_kinases"/>
</dbReference>
<dbReference type="PROSITE" id="PS00108">
    <property type="entry name" value="PROTEIN_KINASE_ST"/>
    <property type="match status" value="1"/>
</dbReference>
<comment type="catalytic activity">
    <reaction evidence="15">
        <text>L-seryl-[protein] + ATP = O-phospho-L-seryl-[protein] + ADP + H(+)</text>
        <dbReference type="Rhea" id="RHEA:17989"/>
        <dbReference type="Rhea" id="RHEA-COMP:9863"/>
        <dbReference type="Rhea" id="RHEA-COMP:11604"/>
        <dbReference type="ChEBI" id="CHEBI:15378"/>
        <dbReference type="ChEBI" id="CHEBI:29999"/>
        <dbReference type="ChEBI" id="CHEBI:30616"/>
        <dbReference type="ChEBI" id="CHEBI:83421"/>
        <dbReference type="ChEBI" id="CHEBI:456216"/>
        <dbReference type="EC" id="2.7.11.17"/>
    </reaction>
</comment>
<evidence type="ECO:0000256" key="8">
    <source>
        <dbReference type="ARBA" id="ARBA00022737"/>
    </source>
</evidence>
<evidence type="ECO:0000256" key="13">
    <source>
        <dbReference type="ARBA" id="ARBA00022860"/>
    </source>
</evidence>
<dbReference type="Gramene" id="OPUNC05G18730.1">
    <property type="protein sequence ID" value="OPUNC05G18730.1"/>
    <property type="gene ID" value="OPUNC05G18730"/>
</dbReference>
<keyword evidence="11" id="KW-0106">Calcium</keyword>
<evidence type="ECO:0000256" key="5">
    <source>
        <dbReference type="ARBA" id="ARBA00022553"/>
    </source>
</evidence>
<dbReference type="Pfam" id="PF13202">
    <property type="entry name" value="EF-hand_5"/>
    <property type="match status" value="1"/>
</dbReference>
<dbReference type="CDD" id="cd00051">
    <property type="entry name" value="EFh"/>
    <property type="match status" value="1"/>
</dbReference>
<dbReference type="PRINTS" id="PR00450">
    <property type="entry name" value="RECOVERIN"/>
</dbReference>
<evidence type="ECO:0000256" key="9">
    <source>
        <dbReference type="ARBA" id="ARBA00022741"/>
    </source>
</evidence>
<dbReference type="SMART" id="SM00054">
    <property type="entry name" value="EFh"/>
    <property type="match status" value="3"/>
</dbReference>
<dbReference type="InterPro" id="IPR011992">
    <property type="entry name" value="EF-hand-dom_pair"/>
</dbReference>
<dbReference type="Gene3D" id="1.10.238.10">
    <property type="entry name" value="EF-hand"/>
    <property type="match status" value="1"/>
</dbReference>
<dbReference type="PROSITE" id="PS50011">
    <property type="entry name" value="PROTEIN_KINASE_DOM"/>
    <property type="match status" value="1"/>
</dbReference>
<feature type="domain" description="EF-hand" evidence="19">
    <location>
        <begin position="504"/>
        <end position="539"/>
    </location>
</feature>
<feature type="binding site" evidence="17">
    <location>
        <position position="83"/>
    </location>
    <ligand>
        <name>ATP</name>
        <dbReference type="ChEBI" id="CHEBI:30616"/>
    </ligand>
</feature>
<dbReference type="GO" id="GO:0009877">
    <property type="term" value="P:nodulation"/>
    <property type="evidence" value="ECO:0007669"/>
    <property type="project" value="UniProtKB-KW"/>
</dbReference>
<dbReference type="eggNOG" id="KOG0032">
    <property type="taxonomic scope" value="Eukaryota"/>
</dbReference>
<feature type="domain" description="EF-hand" evidence="19">
    <location>
        <begin position="426"/>
        <end position="461"/>
    </location>
</feature>
<keyword evidence="6" id="KW-0808">Transferase</keyword>
<comment type="similarity">
    <text evidence="1">Belongs to the protein kinase superfamily. CAMK Ser/Thr protein kinase family. CaMK subfamily.</text>
</comment>
<dbReference type="Proteomes" id="UP000026962">
    <property type="component" value="Chromosome 5"/>
</dbReference>
<dbReference type="STRING" id="4537.A0A0E0L437"/>
<dbReference type="SUPFAM" id="SSF56112">
    <property type="entry name" value="Protein kinase-like (PK-like)"/>
    <property type="match status" value="1"/>
</dbReference>
<keyword evidence="4" id="KW-0723">Serine/threonine-protein kinase</keyword>
<keyword evidence="3" id="KW-0536">Nodulation</keyword>
<evidence type="ECO:0000313" key="21">
    <source>
        <dbReference type="Proteomes" id="UP000026962"/>
    </source>
</evidence>
<dbReference type="InterPro" id="IPR017441">
    <property type="entry name" value="Protein_kinase_ATP_BS"/>
</dbReference>
<dbReference type="PANTHER" id="PTHR24349">
    <property type="entry name" value="SERINE/THREONINE-PROTEIN KINASE"/>
    <property type="match status" value="1"/>
</dbReference>
<organism evidence="20">
    <name type="scientific">Oryza punctata</name>
    <name type="common">Red rice</name>
    <dbReference type="NCBI Taxonomy" id="4537"/>
    <lineage>
        <taxon>Eukaryota</taxon>
        <taxon>Viridiplantae</taxon>
        <taxon>Streptophyta</taxon>
        <taxon>Embryophyta</taxon>
        <taxon>Tracheophyta</taxon>
        <taxon>Spermatophyta</taxon>
        <taxon>Magnoliopsida</taxon>
        <taxon>Liliopsida</taxon>
        <taxon>Poales</taxon>
        <taxon>Poaceae</taxon>
        <taxon>BOP clade</taxon>
        <taxon>Oryzoideae</taxon>
        <taxon>Oryzeae</taxon>
        <taxon>Oryzinae</taxon>
        <taxon>Oryza</taxon>
    </lineage>
</organism>
<dbReference type="EC" id="2.7.11.17" evidence="2"/>
<dbReference type="InterPro" id="IPR011009">
    <property type="entry name" value="Kinase-like_dom_sf"/>
</dbReference>
<dbReference type="GO" id="GO:0005509">
    <property type="term" value="F:calcium ion binding"/>
    <property type="evidence" value="ECO:0007669"/>
    <property type="project" value="InterPro"/>
</dbReference>
<keyword evidence="7" id="KW-0479">Metal-binding</keyword>
<dbReference type="EnsemblPlants" id="OPUNC05G18730.1">
    <property type="protein sequence ID" value="OPUNC05G18730.1"/>
    <property type="gene ID" value="OPUNC05G18730"/>
</dbReference>
<dbReference type="CDD" id="cd05117">
    <property type="entry name" value="STKc_CAMK"/>
    <property type="match status" value="1"/>
</dbReference>
<accession>A0A0E0L437</accession>
<dbReference type="SMART" id="SM00220">
    <property type="entry name" value="S_TKc"/>
    <property type="match status" value="1"/>
</dbReference>
<dbReference type="Pfam" id="PF00069">
    <property type="entry name" value="Pkinase"/>
    <property type="match status" value="1"/>
</dbReference>
<keyword evidence="12 17" id="KW-0067">ATP-binding</keyword>
<dbReference type="AlphaFoldDB" id="A0A0E0L437"/>
<dbReference type="GO" id="GO:0005516">
    <property type="term" value="F:calmodulin binding"/>
    <property type="evidence" value="ECO:0007669"/>
    <property type="project" value="UniProtKB-KW"/>
</dbReference>
<dbReference type="FunFam" id="1.10.238.10:FF:000249">
    <property type="entry name" value="calcium and calcium/calmodulin-dependent serine/threonine-protein kinase DMI-3"/>
    <property type="match status" value="1"/>
</dbReference>
<dbReference type="InterPro" id="IPR018247">
    <property type="entry name" value="EF_Hand_1_Ca_BS"/>
</dbReference>
<dbReference type="FunFam" id="3.30.200.20:FF:001144">
    <property type="entry name" value="Calcium and calcium/calmodulin-dependent serine/threonine-protein kinase DMI-3"/>
    <property type="match status" value="1"/>
</dbReference>
<keyword evidence="8" id="KW-0677">Repeat</keyword>
<dbReference type="InterPro" id="IPR008271">
    <property type="entry name" value="Ser/Thr_kinase_AS"/>
</dbReference>
<keyword evidence="5" id="KW-0597">Phosphoprotein</keyword>
<evidence type="ECO:0000256" key="2">
    <source>
        <dbReference type="ARBA" id="ARBA00012434"/>
    </source>
</evidence>
<dbReference type="Gene3D" id="1.10.510.10">
    <property type="entry name" value="Transferase(Phosphotransferase) domain 1"/>
    <property type="match status" value="1"/>
</dbReference>
<evidence type="ECO:0000259" key="18">
    <source>
        <dbReference type="PROSITE" id="PS50011"/>
    </source>
</evidence>
<evidence type="ECO:0000256" key="16">
    <source>
        <dbReference type="ARBA" id="ARBA00071803"/>
    </source>
</evidence>
<dbReference type="SUPFAM" id="SSF47473">
    <property type="entry name" value="EF-hand"/>
    <property type="match status" value="1"/>
</dbReference>
<dbReference type="OMA" id="QMIMAGE"/>